<reference evidence="3 4" key="1">
    <citation type="submission" date="2006-10" db="EMBL/GenBank/DDBJ databases">
        <title>Complete sequence of chromosome of Pelobacter propionicus DSM 2379.</title>
        <authorList>
            <consortium name="US DOE Joint Genome Institute"/>
            <person name="Copeland A."/>
            <person name="Lucas S."/>
            <person name="Lapidus A."/>
            <person name="Barry K."/>
            <person name="Detter J.C."/>
            <person name="Glavina del Rio T."/>
            <person name="Hammon N."/>
            <person name="Israni S."/>
            <person name="Dalin E."/>
            <person name="Tice H."/>
            <person name="Pitluck S."/>
            <person name="Saunders E."/>
            <person name="Brettin T."/>
            <person name="Bruce D."/>
            <person name="Han C."/>
            <person name="Tapia R."/>
            <person name="Schmutz J."/>
            <person name="Larimer F."/>
            <person name="Land M."/>
            <person name="Hauser L."/>
            <person name="Kyrpides N."/>
            <person name="Kim E."/>
            <person name="Lovley D."/>
            <person name="Richardson P."/>
        </authorList>
    </citation>
    <scope>NUCLEOTIDE SEQUENCE [LARGE SCALE GENOMIC DNA]</scope>
    <source>
        <strain evidence="4">DSM 2379 / NBRC 103807 / OttBd1</strain>
    </source>
</reference>
<dbReference type="GO" id="GO:0020037">
    <property type="term" value="F:heme binding"/>
    <property type="evidence" value="ECO:0007669"/>
    <property type="project" value="InterPro"/>
</dbReference>
<keyword evidence="1" id="KW-1133">Transmembrane helix</keyword>
<proteinExistence type="predicted"/>
<feature type="transmembrane region" description="Helical" evidence="1">
    <location>
        <begin position="166"/>
        <end position="189"/>
    </location>
</feature>
<sequence>MTILSAHTALKIAALAYFVAALPPLLSARLSGAVRVLLVPGILANLLVVWLRYRQAWPMLPMHLGPVLLPLCLALLVCLLVRRFSPMALRAALFMLAMLSLAAVLFPMDFYLPFIRSLTPFSHCFVALGAAGRACFLVSSAHGLSSLVEAGDRDGKVSLADALEKAFFWGALGYALCTLSLFCGELWSYLGWGTPVVWDDATLLTTMATWFFYTCYLHLQLTRAWNPRGRGCYAASGFFVVFLFTCVPELGPFRSPF</sequence>
<feature type="transmembrane region" description="Helical" evidence="1">
    <location>
        <begin position="6"/>
        <end position="26"/>
    </location>
</feature>
<keyword evidence="1" id="KW-0472">Membrane</keyword>
<dbReference type="STRING" id="338966.Ppro_1254"/>
<feature type="domain" description="Cytochrome c assembly protein" evidence="2">
    <location>
        <begin position="64"/>
        <end position="245"/>
    </location>
</feature>
<evidence type="ECO:0000313" key="3">
    <source>
        <dbReference type="EMBL" id="ABK98875.1"/>
    </source>
</evidence>
<dbReference type="KEGG" id="ppd:Ppro_1254"/>
<keyword evidence="4" id="KW-1185">Reference proteome</keyword>
<feature type="transmembrane region" description="Helical" evidence="1">
    <location>
        <begin position="231"/>
        <end position="251"/>
    </location>
</feature>
<organism evidence="3 4">
    <name type="scientific">Pelobacter propionicus (strain DSM 2379 / NBRC 103807 / OttBd1)</name>
    <dbReference type="NCBI Taxonomy" id="338966"/>
    <lineage>
        <taxon>Bacteria</taxon>
        <taxon>Pseudomonadati</taxon>
        <taxon>Thermodesulfobacteriota</taxon>
        <taxon>Desulfuromonadia</taxon>
        <taxon>Desulfuromonadales</taxon>
        <taxon>Desulfuromonadaceae</taxon>
        <taxon>Pelobacter</taxon>
    </lineage>
</organism>
<evidence type="ECO:0000259" key="2">
    <source>
        <dbReference type="Pfam" id="PF01578"/>
    </source>
</evidence>
<protein>
    <submittedName>
        <fullName evidence="3">Cytochrome c assembly protein</fullName>
    </submittedName>
</protein>
<keyword evidence="1" id="KW-0812">Transmembrane</keyword>
<feature type="transmembrane region" description="Helical" evidence="1">
    <location>
        <begin position="120"/>
        <end position="145"/>
    </location>
</feature>
<dbReference type="GO" id="GO:0017004">
    <property type="term" value="P:cytochrome complex assembly"/>
    <property type="evidence" value="ECO:0007669"/>
    <property type="project" value="InterPro"/>
</dbReference>
<evidence type="ECO:0000256" key="1">
    <source>
        <dbReference type="SAM" id="Phobius"/>
    </source>
</evidence>
<dbReference type="RefSeq" id="WP_011735177.1">
    <property type="nucleotide sequence ID" value="NC_008609.1"/>
</dbReference>
<name>A1ANF5_PELPD</name>
<feature type="transmembrane region" description="Helical" evidence="1">
    <location>
        <begin position="201"/>
        <end position="219"/>
    </location>
</feature>
<dbReference type="HOGENOM" id="CLU_1081197_0_0_7"/>
<feature type="transmembrane region" description="Helical" evidence="1">
    <location>
        <begin position="88"/>
        <end position="108"/>
    </location>
</feature>
<evidence type="ECO:0000313" key="4">
    <source>
        <dbReference type="Proteomes" id="UP000006732"/>
    </source>
</evidence>
<dbReference type="OrthoDB" id="5386575at2"/>
<feature type="transmembrane region" description="Helical" evidence="1">
    <location>
        <begin position="63"/>
        <end position="81"/>
    </location>
</feature>
<dbReference type="AlphaFoldDB" id="A1ANF5"/>
<dbReference type="EMBL" id="CP000482">
    <property type="protein sequence ID" value="ABK98875.1"/>
    <property type="molecule type" value="Genomic_DNA"/>
</dbReference>
<feature type="transmembrane region" description="Helical" evidence="1">
    <location>
        <begin position="33"/>
        <end position="51"/>
    </location>
</feature>
<gene>
    <name evidence="3" type="ordered locus">Ppro_1254</name>
</gene>
<dbReference type="Pfam" id="PF01578">
    <property type="entry name" value="Cytochrom_C_asm"/>
    <property type="match status" value="1"/>
</dbReference>
<dbReference type="InterPro" id="IPR002541">
    <property type="entry name" value="Cyt_c_assembly"/>
</dbReference>
<accession>A1ANF5</accession>
<dbReference type="eggNOG" id="COG0755">
    <property type="taxonomic scope" value="Bacteria"/>
</dbReference>
<dbReference type="Proteomes" id="UP000006732">
    <property type="component" value="Chromosome"/>
</dbReference>